<reference evidence="2" key="1">
    <citation type="submission" date="2017-09" db="EMBL/GenBank/DDBJ databases">
        <title>Depth-based differentiation of microbial function through sediment-hosted aquifers and enrichment of novel symbionts in the deep terrestrial subsurface.</title>
        <authorList>
            <person name="Probst A.J."/>
            <person name="Ladd B."/>
            <person name="Jarett J.K."/>
            <person name="Geller-Mcgrath D.E."/>
            <person name="Sieber C.M.K."/>
            <person name="Emerson J.B."/>
            <person name="Anantharaman K."/>
            <person name="Thomas B.C."/>
            <person name="Malmstrom R."/>
            <person name="Stieglmeier M."/>
            <person name="Klingl A."/>
            <person name="Woyke T."/>
            <person name="Ryan C.M."/>
            <person name="Banfield J.F."/>
        </authorList>
    </citation>
    <scope>NUCLEOTIDE SEQUENCE [LARGE SCALE GENOMIC DNA]</scope>
</reference>
<evidence type="ECO:0000313" key="2">
    <source>
        <dbReference type="Proteomes" id="UP000231503"/>
    </source>
</evidence>
<proteinExistence type="predicted"/>
<dbReference type="AlphaFoldDB" id="A0A2H0TDZ3"/>
<comment type="caution">
    <text evidence="1">The sequence shown here is derived from an EMBL/GenBank/DDBJ whole genome shotgun (WGS) entry which is preliminary data.</text>
</comment>
<gene>
    <name evidence="1" type="ORF">COU47_03710</name>
</gene>
<accession>A0A2H0TDZ3</accession>
<dbReference type="EMBL" id="PFCO01000009">
    <property type="protein sequence ID" value="PIR69184.1"/>
    <property type="molecule type" value="Genomic_DNA"/>
</dbReference>
<protein>
    <submittedName>
        <fullName evidence="1">Uncharacterized protein</fullName>
    </submittedName>
</protein>
<organism evidence="1 2">
    <name type="scientific">Candidatus Niyogibacteria bacterium CG10_big_fil_rev_8_21_14_0_10_46_36</name>
    <dbReference type="NCBI Taxonomy" id="1974726"/>
    <lineage>
        <taxon>Bacteria</taxon>
        <taxon>Candidatus Niyogiibacteriota</taxon>
    </lineage>
</organism>
<sequence length="211" mass="25320">MNKKKKVKTLKTPNNALVNKYFKKYEKDERYFVADKALEELFDAFPKNSDFKNVLLKVSALNALYSTSVYAIFKMAEHIHSLKKIDQSLKNGDIKIVDKIAKVDFADRIFYSFATKYSHWHNPEEYPIYDQFVDKVLWGYQQQNKFSDFRRSDLKQFREFKRVLNEFRKHYKLSGSLKEIDKFLWIYGKELFDIKPKNKKRSKSVKLVKIK</sequence>
<dbReference type="Proteomes" id="UP000231503">
    <property type="component" value="Unassembled WGS sequence"/>
</dbReference>
<evidence type="ECO:0000313" key="1">
    <source>
        <dbReference type="EMBL" id="PIR69184.1"/>
    </source>
</evidence>
<name>A0A2H0TDZ3_9BACT</name>